<gene>
    <name evidence="2" type="ORF">QBC47DRAFT_292864</name>
</gene>
<dbReference type="Proteomes" id="UP001239445">
    <property type="component" value="Unassembled WGS sequence"/>
</dbReference>
<feature type="domain" description="F-box" evidence="1">
    <location>
        <begin position="23"/>
        <end position="56"/>
    </location>
</feature>
<proteinExistence type="predicted"/>
<dbReference type="CDD" id="cd09917">
    <property type="entry name" value="F-box_SF"/>
    <property type="match status" value="1"/>
</dbReference>
<accession>A0AAJ0BIN6</accession>
<dbReference type="PROSITE" id="PS50181">
    <property type="entry name" value="FBOX"/>
    <property type="match status" value="1"/>
</dbReference>
<keyword evidence="3" id="KW-1185">Reference proteome</keyword>
<reference evidence="2" key="1">
    <citation type="submission" date="2023-06" db="EMBL/GenBank/DDBJ databases">
        <title>Genome-scale phylogeny and comparative genomics of the fungal order Sordariales.</title>
        <authorList>
            <consortium name="Lawrence Berkeley National Laboratory"/>
            <person name="Hensen N."/>
            <person name="Bonometti L."/>
            <person name="Westerberg I."/>
            <person name="Brannstrom I.O."/>
            <person name="Guillou S."/>
            <person name="Cros-Aarteil S."/>
            <person name="Calhoun S."/>
            <person name="Haridas S."/>
            <person name="Kuo A."/>
            <person name="Mondo S."/>
            <person name="Pangilinan J."/>
            <person name="Riley R."/>
            <person name="Labutti K."/>
            <person name="Andreopoulos B."/>
            <person name="Lipzen A."/>
            <person name="Chen C."/>
            <person name="Yanf M."/>
            <person name="Daum C."/>
            <person name="Ng V."/>
            <person name="Clum A."/>
            <person name="Steindorff A."/>
            <person name="Ohm R."/>
            <person name="Martin F."/>
            <person name="Silar P."/>
            <person name="Natvig D."/>
            <person name="Lalanne C."/>
            <person name="Gautier V."/>
            <person name="Ament-Velasquez S.L."/>
            <person name="Kruys A."/>
            <person name="Hutchinson M.I."/>
            <person name="Powell A.J."/>
            <person name="Barry K."/>
            <person name="Miller A.N."/>
            <person name="Grigoriev I.V."/>
            <person name="Debuchy R."/>
            <person name="Gladieux P."/>
            <person name="Thoren M.H."/>
            <person name="Johannesson H."/>
        </authorList>
    </citation>
    <scope>NUCLEOTIDE SEQUENCE</scope>
    <source>
        <strain evidence="2">PSN4</strain>
    </source>
</reference>
<evidence type="ECO:0000313" key="2">
    <source>
        <dbReference type="EMBL" id="KAK1758994.1"/>
    </source>
</evidence>
<protein>
    <recommendedName>
        <fullName evidence="1">F-box domain-containing protein</fullName>
    </recommendedName>
</protein>
<dbReference type="InterPro" id="IPR001810">
    <property type="entry name" value="F-box_dom"/>
</dbReference>
<organism evidence="2 3">
    <name type="scientific">Echria macrotheca</name>
    <dbReference type="NCBI Taxonomy" id="438768"/>
    <lineage>
        <taxon>Eukaryota</taxon>
        <taxon>Fungi</taxon>
        <taxon>Dikarya</taxon>
        <taxon>Ascomycota</taxon>
        <taxon>Pezizomycotina</taxon>
        <taxon>Sordariomycetes</taxon>
        <taxon>Sordariomycetidae</taxon>
        <taxon>Sordariales</taxon>
        <taxon>Schizotheciaceae</taxon>
        <taxon>Echria</taxon>
    </lineage>
</organism>
<sequence length="341" mass="39788">MDRIFRWLGYLLPRYHRRLPAQEGCIFKIPTELVDMILEHLQPESVIAFALTCRQFFVKHFPKSAQLSASAKARLLQWLEQDIPSLYFCHACVCLHSWRLTVRKWGCKCVLPFRYDLTYTWARLVMNRHLYGPLHGLRAGDIEQANPRVRQAFGVTITDFWTAKIIHNNLYVHGTMVFSRGKERGNLQSLRAFIDRFRDSLVCRHLGHAMISEICRDQESSRPFRPSSGAIQSCAFCFTDYQIRVTLTDPLRQLARKWSQRKPMVGEDWSIEITRWHNLGACRSPHDLEWDNLVSRSTWRISGRREDLCGAGMVQRAWMEDDLGHTPVIETAVFSNSRHVV</sequence>
<dbReference type="EMBL" id="MU839828">
    <property type="protein sequence ID" value="KAK1758994.1"/>
    <property type="molecule type" value="Genomic_DNA"/>
</dbReference>
<dbReference type="AlphaFoldDB" id="A0AAJ0BIN6"/>
<evidence type="ECO:0000259" key="1">
    <source>
        <dbReference type="PROSITE" id="PS50181"/>
    </source>
</evidence>
<comment type="caution">
    <text evidence="2">The sequence shown here is derived from an EMBL/GenBank/DDBJ whole genome shotgun (WGS) entry which is preliminary data.</text>
</comment>
<name>A0AAJ0BIN6_9PEZI</name>
<dbReference type="Pfam" id="PF00646">
    <property type="entry name" value="F-box"/>
    <property type="match status" value="1"/>
</dbReference>
<evidence type="ECO:0000313" key="3">
    <source>
        <dbReference type="Proteomes" id="UP001239445"/>
    </source>
</evidence>